<keyword evidence="10" id="KW-1185">Reference proteome</keyword>
<dbReference type="InterPro" id="IPR036890">
    <property type="entry name" value="HATPase_C_sf"/>
</dbReference>
<keyword evidence="6" id="KW-0799">Topoisomerase</keyword>
<dbReference type="EMBL" id="CP099489">
    <property type="protein sequence ID" value="USQ81405.1"/>
    <property type="molecule type" value="Genomic_DNA"/>
</dbReference>
<dbReference type="GO" id="GO:0005524">
    <property type="term" value="F:ATP binding"/>
    <property type="evidence" value="ECO:0007669"/>
    <property type="project" value="UniProtKB-KW"/>
</dbReference>
<evidence type="ECO:0000256" key="1">
    <source>
        <dbReference type="ARBA" id="ARBA00000185"/>
    </source>
</evidence>
<protein>
    <recommendedName>
        <fullName evidence="3">DNA topoisomerase (ATP-hydrolyzing)</fullName>
        <ecNumber evidence="3">5.6.2.2</ecNumber>
    </recommendedName>
</protein>
<comment type="catalytic activity">
    <reaction evidence="1">
        <text>ATP-dependent breakage, passage and rejoining of double-stranded DNA.</text>
        <dbReference type="EC" id="5.6.2.2"/>
    </reaction>
</comment>
<evidence type="ECO:0000313" key="9">
    <source>
        <dbReference type="EMBL" id="USQ81405.1"/>
    </source>
</evidence>
<keyword evidence="5 9" id="KW-0067">ATP-binding</keyword>
<evidence type="ECO:0000256" key="5">
    <source>
        <dbReference type="ARBA" id="ARBA00022840"/>
    </source>
</evidence>
<name>A0ABY4YY74_9MICO</name>
<keyword evidence="8" id="KW-0413">Isomerase</keyword>
<sequence>MTSSRDSWTVTTHDWARDVDRDHLRRVRAQADVELPGGLQHLVLEVLAYASDEAEHLGRVGRATVQRHSDGSVAVTDDGRGTDTRRDEHGQVVRKPVMATQDVRFTGDTEPVLLADGHPRRGMSSVSALCLWLRHTNHRTEGAWTQNYAHGIPEQDLTELPPSAQTGTTVHFLLDPDLEADARLDPRVLAASPWLEVTLVS</sequence>
<evidence type="ECO:0000256" key="8">
    <source>
        <dbReference type="ARBA" id="ARBA00023235"/>
    </source>
</evidence>
<dbReference type="PANTHER" id="PTHR45866">
    <property type="entry name" value="DNA GYRASE/TOPOISOMERASE SUBUNIT B"/>
    <property type="match status" value="1"/>
</dbReference>
<dbReference type="EC" id="5.6.2.2" evidence="3"/>
<accession>A0ABY4YY74</accession>
<evidence type="ECO:0000256" key="6">
    <source>
        <dbReference type="ARBA" id="ARBA00023029"/>
    </source>
</evidence>
<evidence type="ECO:0000256" key="4">
    <source>
        <dbReference type="ARBA" id="ARBA00022741"/>
    </source>
</evidence>
<gene>
    <name evidence="9" type="ORF">NF556_07080</name>
</gene>
<dbReference type="Gene3D" id="3.30.565.10">
    <property type="entry name" value="Histidine kinase-like ATPase, C-terminal domain"/>
    <property type="match status" value="1"/>
</dbReference>
<evidence type="ECO:0000256" key="3">
    <source>
        <dbReference type="ARBA" id="ARBA00012895"/>
    </source>
</evidence>
<evidence type="ECO:0000313" key="10">
    <source>
        <dbReference type="Proteomes" id="UP001056455"/>
    </source>
</evidence>
<evidence type="ECO:0000256" key="7">
    <source>
        <dbReference type="ARBA" id="ARBA00023125"/>
    </source>
</evidence>
<organism evidence="9 10">
    <name type="scientific">Ornithinimicrobium faecis</name>
    <dbReference type="NCBI Taxonomy" id="2934158"/>
    <lineage>
        <taxon>Bacteria</taxon>
        <taxon>Bacillati</taxon>
        <taxon>Actinomycetota</taxon>
        <taxon>Actinomycetes</taxon>
        <taxon>Micrococcales</taxon>
        <taxon>Ornithinimicrobiaceae</taxon>
        <taxon>Ornithinimicrobium</taxon>
    </lineage>
</organism>
<dbReference type="RefSeq" id="WP_252594861.1">
    <property type="nucleotide sequence ID" value="NZ_CP099489.1"/>
</dbReference>
<reference evidence="9" key="1">
    <citation type="submission" date="2022-06" db="EMBL/GenBank/DDBJ databases">
        <title>Ornithinimicrobium HY1793.</title>
        <authorList>
            <person name="Huang Y."/>
        </authorList>
    </citation>
    <scope>NUCLEOTIDE SEQUENCE</scope>
    <source>
        <strain evidence="9">HY1793</strain>
    </source>
</reference>
<dbReference type="SUPFAM" id="SSF55874">
    <property type="entry name" value="ATPase domain of HSP90 chaperone/DNA topoisomerase II/histidine kinase"/>
    <property type="match status" value="1"/>
</dbReference>
<evidence type="ECO:0000256" key="2">
    <source>
        <dbReference type="ARBA" id="ARBA00010708"/>
    </source>
</evidence>
<comment type="similarity">
    <text evidence="2">Belongs to the type II topoisomerase GyrB family.</text>
</comment>
<keyword evidence="7" id="KW-0238">DNA-binding</keyword>
<dbReference type="PANTHER" id="PTHR45866:SF1">
    <property type="entry name" value="DNA GYRASE SUBUNIT B, MITOCHONDRIAL"/>
    <property type="match status" value="1"/>
</dbReference>
<proteinExistence type="inferred from homology"/>
<keyword evidence="4" id="KW-0547">Nucleotide-binding</keyword>
<dbReference type="Proteomes" id="UP001056455">
    <property type="component" value="Chromosome"/>
</dbReference>